<sequence length="159" mass="17280">MADTVPLRAFPILTSPCKYLRRAGFLEAKGTQTWRAYESKKTPRSSDWAKFAMFPDLARAATQGSQCTAVASAKRGVVLSVFVFRTTPEATRQLAPDQNWPRLGEQADLGSVDRGGSGFVRVGRVMIHVTILYDDLAGEAGRRAVHGVLTDLMPGLPTA</sequence>
<keyword evidence="2" id="KW-1185">Reference proteome</keyword>
<name>A0ABP4MF35_9ACTN</name>
<evidence type="ECO:0000313" key="1">
    <source>
        <dbReference type="EMBL" id="GAA1542193.1"/>
    </source>
</evidence>
<organism evidence="1 2">
    <name type="scientific">Kribbella lupini</name>
    <dbReference type="NCBI Taxonomy" id="291602"/>
    <lineage>
        <taxon>Bacteria</taxon>
        <taxon>Bacillati</taxon>
        <taxon>Actinomycetota</taxon>
        <taxon>Actinomycetes</taxon>
        <taxon>Propionibacteriales</taxon>
        <taxon>Kribbellaceae</taxon>
        <taxon>Kribbella</taxon>
    </lineage>
</organism>
<protein>
    <submittedName>
        <fullName evidence="1">Uncharacterized protein</fullName>
    </submittedName>
</protein>
<evidence type="ECO:0000313" key="2">
    <source>
        <dbReference type="Proteomes" id="UP001500363"/>
    </source>
</evidence>
<dbReference type="Proteomes" id="UP001500363">
    <property type="component" value="Unassembled WGS sequence"/>
</dbReference>
<proteinExistence type="predicted"/>
<dbReference type="EMBL" id="BAAANC010000002">
    <property type="protein sequence ID" value="GAA1542193.1"/>
    <property type="molecule type" value="Genomic_DNA"/>
</dbReference>
<comment type="caution">
    <text evidence="1">The sequence shown here is derived from an EMBL/GenBank/DDBJ whole genome shotgun (WGS) entry which is preliminary data.</text>
</comment>
<reference evidence="2" key="1">
    <citation type="journal article" date="2019" name="Int. J. Syst. Evol. Microbiol.">
        <title>The Global Catalogue of Microorganisms (GCM) 10K type strain sequencing project: providing services to taxonomists for standard genome sequencing and annotation.</title>
        <authorList>
            <consortium name="The Broad Institute Genomics Platform"/>
            <consortium name="The Broad Institute Genome Sequencing Center for Infectious Disease"/>
            <person name="Wu L."/>
            <person name="Ma J."/>
        </authorList>
    </citation>
    <scope>NUCLEOTIDE SEQUENCE [LARGE SCALE GENOMIC DNA]</scope>
    <source>
        <strain evidence="2">JCM 14303</strain>
    </source>
</reference>
<gene>
    <name evidence="1" type="ORF">GCM10009741_51860</name>
</gene>
<accession>A0ABP4MF35</accession>